<dbReference type="AlphaFoldDB" id="A0A1X7U5Q8"/>
<reference evidence="2" key="1">
    <citation type="journal article" date="2010" name="Nature">
        <title>The Amphimedon queenslandica genome and the evolution of animal complexity.</title>
        <authorList>
            <person name="Srivastava M."/>
            <person name="Simakov O."/>
            <person name="Chapman J."/>
            <person name="Fahey B."/>
            <person name="Gauthier M.E."/>
            <person name="Mitros T."/>
            <person name="Richards G.S."/>
            <person name="Conaco C."/>
            <person name="Dacre M."/>
            <person name="Hellsten U."/>
            <person name="Larroux C."/>
            <person name="Putnam N.H."/>
            <person name="Stanke M."/>
            <person name="Adamska M."/>
            <person name="Darling A."/>
            <person name="Degnan S.M."/>
            <person name="Oakley T.H."/>
            <person name="Plachetzki D.C."/>
            <person name="Zhai Y."/>
            <person name="Adamski M."/>
            <person name="Calcino A."/>
            <person name="Cummins S.F."/>
            <person name="Goodstein D.M."/>
            <person name="Harris C."/>
            <person name="Jackson D.J."/>
            <person name="Leys S.P."/>
            <person name="Shu S."/>
            <person name="Woodcroft B.J."/>
            <person name="Vervoort M."/>
            <person name="Kosik K.S."/>
            <person name="Manning G."/>
            <person name="Degnan B.M."/>
            <person name="Rokhsar D.S."/>
        </authorList>
    </citation>
    <scope>NUCLEOTIDE SEQUENCE [LARGE SCALE GENOMIC DNA]</scope>
</reference>
<dbReference type="InParanoid" id="A0A1X7U5Q8"/>
<evidence type="ECO:0000313" key="2">
    <source>
        <dbReference type="Proteomes" id="UP000007879"/>
    </source>
</evidence>
<proteinExistence type="predicted"/>
<keyword evidence="2" id="KW-1185">Reference proteome</keyword>
<name>A0A1X7U5Q8_AMPQE</name>
<accession>A0A1X7U5Q8</accession>
<reference evidence="1" key="2">
    <citation type="submission" date="2017-05" db="UniProtKB">
        <authorList>
            <consortium name="EnsemblMetazoa"/>
        </authorList>
    </citation>
    <scope>IDENTIFICATION</scope>
</reference>
<dbReference type="EnsemblMetazoa" id="Aqu2.1.22988_001">
    <property type="protein sequence ID" value="Aqu2.1.22988_001"/>
    <property type="gene ID" value="Aqu2.1.22988"/>
</dbReference>
<dbReference type="KEGG" id="aqu:109584649"/>
<dbReference type="Proteomes" id="UP000007879">
    <property type="component" value="Unassembled WGS sequence"/>
</dbReference>
<sequence length="389" mass="44624">MADKDKVEKKIEGIARAVTKEKSEHVLILVISGLLKGKALMNFQQKVEDIFRKLFKFAIVPIIDEKKDFIVAALKEATERKYYDSLFNNFTVFFLFLTPVYVEGDRKYIVCKDGRISIKDDIISPFNTNFSHKNKVFLFDGCLDESQSPPRDLVTSVEVESLGVTDTKWLPKNGNNLIAFSPFTVVPKGKPDSIGKWSLTFMDNLEKYVLPITLILDKTWDDLAPPISGPQEPHYVSSMEPILLHKYDLIDFENRNSGPPGNVPPEEIEVPKDITLIYDCRPDQKDLIKALEKLGKAEKSVWRDKFGARFKAIDPDLNVSFATKFEYLIENMYSCGLPKSWRQVLEVLDQHLQIKVDEVKDGKKEKVPVSYFVKAYMTDNYDTYIGRKK</sequence>
<evidence type="ECO:0000313" key="1">
    <source>
        <dbReference type="EnsemblMetazoa" id="Aqu2.1.22988_001"/>
    </source>
</evidence>
<dbReference type="EnsemblMetazoa" id="XM_020000468.1">
    <property type="protein sequence ID" value="XP_019856027.1"/>
    <property type="gene ID" value="LOC109584649"/>
</dbReference>
<protein>
    <submittedName>
        <fullName evidence="1">Uncharacterized protein</fullName>
    </submittedName>
</protein>
<dbReference type="Gene3D" id="3.40.50.1460">
    <property type="match status" value="1"/>
</dbReference>
<organism evidence="1">
    <name type="scientific">Amphimedon queenslandica</name>
    <name type="common">Sponge</name>
    <dbReference type="NCBI Taxonomy" id="400682"/>
    <lineage>
        <taxon>Eukaryota</taxon>
        <taxon>Metazoa</taxon>
        <taxon>Porifera</taxon>
        <taxon>Demospongiae</taxon>
        <taxon>Heteroscleromorpha</taxon>
        <taxon>Haplosclerida</taxon>
        <taxon>Niphatidae</taxon>
        <taxon>Amphimedon</taxon>
    </lineage>
</organism>
<gene>
    <name evidence="1" type="primary">109584649</name>
</gene>